<dbReference type="InterPro" id="IPR047214">
    <property type="entry name" value="TPP_PDC_IPDC"/>
</dbReference>
<dbReference type="PANTHER" id="PTHR43452:SF11">
    <property type="entry name" value="PYRUVATE DECARBOXYLASE"/>
    <property type="match status" value="1"/>
</dbReference>
<evidence type="ECO:0000256" key="11">
    <source>
        <dbReference type="PIRSR" id="PIRSR036565-2"/>
    </source>
</evidence>
<evidence type="ECO:0000256" key="6">
    <source>
        <dbReference type="ARBA" id="ARBA00022723"/>
    </source>
</evidence>
<dbReference type="InterPro" id="IPR011766">
    <property type="entry name" value="TPP_enzyme_TPP-bd"/>
</dbReference>
<dbReference type="GO" id="GO:0000949">
    <property type="term" value="P:aromatic amino acid family catabolic process to alcohol via Ehrlich pathway"/>
    <property type="evidence" value="ECO:0007669"/>
    <property type="project" value="TreeGrafter"/>
</dbReference>
<dbReference type="Pfam" id="PF02775">
    <property type="entry name" value="TPP_enzyme_C"/>
    <property type="match status" value="1"/>
</dbReference>
<comment type="similarity">
    <text evidence="3 12">Belongs to the TPP enzyme family.</text>
</comment>
<dbReference type="FunFam" id="3.40.50.970:FF:000024">
    <property type="entry name" value="Pyruvate decarboxylase isozyme"/>
    <property type="match status" value="1"/>
</dbReference>
<evidence type="ECO:0000256" key="10">
    <source>
        <dbReference type="ARBA" id="ARBA00023239"/>
    </source>
</evidence>
<dbReference type="GO" id="GO:0005829">
    <property type="term" value="C:cytosol"/>
    <property type="evidence" value="ECO:0007669"/>
    <property type="project" value="TreeGrafter"/>
</dbReference>
<evidence type="ECO:0000256" key="1">
    <source>
        <dbReference type="ARBA" id="ARBA00001041"/>
    </source>
</evidence>
<dbReference type="InterPro" id="IPR047213">
    <property type="entry name" value="TPP_PYR_PDC_IPDC-like"/>
</dbReference>
<comment type="cofactor">
    <cofactor evidence="11">
        <name>Mg(2+)</name>
        <dbReference type="ChEBI" id="CHEBI:18420"/>
    </cofactor>
    <text evidence="11">Binds 1 Mg(2+) per subunit.</text>
</comment>
<dbReference type="STRING" id="656916.A0A2G7FF07"/>
<proteinExistence type="inferred from homology"/>
<dbReference type="Proteomes" id="UP000231358">
    <property type="component" value="Unassembled WGS sequence"/>
</dbReference>
<keyword evidence="7" id="KW-0210">Decarboxylase</keyword>
<evidence type="ECO:0000256" key="7">
    <source>
        <dbReference type="ARBA" id="ARBA00022793"/>
    </source>
</evidence>
<dbReference type="SUPFAM" id="SSF52518">
    <property type="entry name" value="Thiamin diphosphate-binding fold (THDP-binding)"/>
    <property type="match status" value="2"/>
</dbReference>
<organism evidence="16 17">
    <name type="scientific">Aspergillus arachidicola</name>
    <dbReference type="NCBI Taxonomy" id="656916"/>
    <lineage>
        <taxon>Eukaryota</taxon>
        <taxon>Fungi</taxon>
        <taxon>Dikarya</taxon>
        <taxon>Ascomycota</taxon>
        <taxon>Pezizomycotina</taxon>
        <taxon>Eurotiomycetes</taxon>
        <taxon>Eurotiomycetidae</taxon>
        <taxon>Eurotiales</taxon>
        <taxon>Aspergillaceae</taxon>
        <taxon>Aspergillus</taxon>
        <taxon>Aspergillus subgen. Circumdati</taxon>
    </lineage>
</organism>
<evidence type="ECO:0000256" key="12">
    <source>
        <dbReference type="RuleBase" id="RU362132"/>
    </source>
</evidence>
<dbReference type="InterPro" id="IPR012110">
    <property type="entry name" value="PDC/IPDC-like"/>
</dbReference>
<dbReference type="Gene3D" id="3.40.50.1220">
    <property type="entry name" value="TPP-binding domain"/>
    <property type="match status" value="1"/>
</dbReference>
<feature type="binding site" evidence="11">
    <location>
        <position position="457"/>
    </location>
    <ligand>
        <name>Mg(2+)</name>
        <dbReference type="ChEBI" id="CHEBI:18420"/>
    </ligand>
</feature>
<keyword evidence="17" id="KW-1185">Reference proteome</keyword>
<dbReference type="InterPro" id="IPR029061">
    <property type="entry name" value="THDP-binding"/>
</dbReference>
<keyword evidence="8 11" id="KW-0460">Magnesium</keyword>
<dbReference type="PIRSF" id="PIRSF036565">
    <property type="entry name" value="Pyruvt_ip_decrb"/>
    <property type="match status" value="1"/>
</dbReference>
<dbReference type="Pfam" id="PF00205">
    <property type="entry name" value="TPP_enzyme_M"/>
    <property type="match status" value="1"/>
</dbReference>
<dbReference type="AlphaFoldDB" id="A0A2G7FF07"/>
<keyword evidence="6 11" id="KW-0479">Metal-binding</keyword>
<protein>
    <recommendedName>
        <fullName evidence="5">Pyruvate decarboxylase</fullName>
        <ecNumber evidence="4">4.1.1.1</ecNumber>
    </recommendedName>
</protein>
<evidence type="ECO:0000259" key="14">
    <source>
        <dbReference type="Pfam" id="PF02775"/>
    </source>
</evidence>
<comment type="catalytic activity">
    <reaction evidence="1">
        <text>a 2-oxocarboxylate + H(+) = an aldehyde + CO2</text>
        <dbReference type="Rhea" id="RHEA:11628"/>
        <dbReference type="ChEBI" id="CHEBI:15378"/>
        <dbReference type="ChEBI" id="CHEBI:16526"/>
        <dbReference type="ChEBI" id="CHEBI:17478"/>
        <dbReference type="ChEBI" id="CHEBI:35179"/>
        <dbReference type="EC" id="4.1.1.1"/>
    </reaction>
</comment>
<feature type="binding site" evidence="11">
    <location>
        <position position="486"/>
    </location>
    <ligand>
        <name>Mg(2+)</name>
        <dbReference type="ChEBI" id="CHEBI:18420"/>
    </ligand>
</feature>
<accession>A0A2G7FF07</accession>
<evidence type="ECO:0000256" key="5">
    <source>
        <dbReference type="ARBA" id="ARBA00014422"/>
    </source>
</evidence>
<evidence type="ECO:0000256" key="2">
    <source>
        <dbReference type="ARBA" id="ARBA00001964"/>
    </source>
</evidence>
<evidence type="ECO:0000259" key="13">
    <source>
        <dbReference type="Pfam" id="PF00205"/>
    </source>
</evidence>
<dbReference type="FunFam" id="3.40.50.970:FF:000019">
    <property type="entry name" value="Pyruvate decarboxylase isozyme"/>
    <property type="match status" value="1"/>
</dbReference>
<evidence type="ECO:0000256" key="8">
    <source>
        <dbReference type="ARBA" id="ARBA00022842"/>
    </source>
</evidence>
<sequence length="582" mass="64750">MAHITARINVAEYVFHRLRQLGVCSIYGVPGDFNLVALDYVRPSGLHWVGCSNELSAGYAADGYARVKGLAVLMTTSGVGELSALNAIAGAYAEKVPLVHIVGTPPTYLQDQNAILHHSLGDGNSRIYASIYRSFTCAQANLTLASHAPVLIDETLRQCLLHSRPVYIEIPADMAKVIISASRLEEGIDTSLSPNEGSEVEQTVVKELLKSLYSASQPLIILDGWVSRYGLQQEADDIVRLTGFPVVTTPFGKGTANETYPNFCGVYTGAAGNSDFMRWVKSRDLVIRFAPMNADTNTFGFTALTSEAITIELHKFTINIRGENYLNMNTKSILRKIISELDPSRFAYDESCIEPRRLNMTGGLDSPRPEASITQDIFWRYVSQLFHSDDIILTETGTPYAGGCDFVLPPNAKIINSALWLSIGYTLGASCGAALAQREMVEQGLRNKGRTILFEGDGSFQMTAQVLSDIIRNRLDLIIFLINNDGYTIERYIHGMEAYYNDIQPWRYLESPWYFGARKDDSEYPVFTKQVRTWADLERVLQSEHIIRGRGLSMIEVILEKDDAHPLLKRQMKIAKDQNGNS</sequence>
<feature type="domain" description="Thiamine pyrophosphate enzyme N-terminal TPP-binding" evidence="15">
    <location>
        <begin position="9"/>
        <end position="115"/>
    </location>
</feature>
<dbReference type="InterPro" id="IPR012001">
    <property type="entry name" value="Thiamin_PyroP_enz_TPP-bd_dom"/>
</dbReference>
<dbReference type="EMBL" id="NEXV01000701">
    <property type="protein sequence ID" value="PIG79216.1"/>
    <property type="molecule type" value="Genomic_DNA"/>
</dbReference>
<comment type="caution">
    <text evidence="16">The sequence shown here is derived from an EMBL/GenBank/DDBJ whole genome shotgun (WGS) entry which is preliminary data.</text>
</comment>
<dbReference type="GO" id="GO:0004737">
    <property type="term" value="F:pyruvate decarboxylase activity"/>
    <property type="evidence" value="ECO:0007669"/>
    <property type="project" value="UniProtKB-EC"/>
</dbReference>
<reference evidence="16 17" key="1">
    <citation type="submission" date="2017-05" db="EMBL/GenBank/DDBJ databases">
        <title>Genome sequence for an aflatoxigenic pathogen of Argentinian peanut, Aspergillus arachidicola.</title>
        <authorList>
            <person name="Moore G."/>
            <person name="Beltz S.B."/>
            <person name="Mack B.M."/>
        </authorList>
    </citation>
    <scope>NUCLEOTIDE SEQUENCE [LARGE SCALE GENOMIC DNA]</scope>
    <source>
        <strain evidence="16 17">CBS 117610</strain>
    </source>
</reference>
<dbReference type="Pfam" id="PF02776">
    <property type="entry name" value="TPP_enzyme_N"/>
    <property type="match status" value="1"/>
</dbReference>
<dbReference type="InterPro" id="IPR012000">
    <property type="entry name" value="Thiamin_PyroP_enz_cen_dom"/>
</dbReference>
<dbReference type="InterPro" id="IPR029035">
    <property type="entry name" value="DHS-like_NAD/FAD-binding_dom"/>
</dbReference>
<feature type="domain" description="Thiamine pyrophosphate enzyme TPP-binding" evidence="14">
    <location>
        <begin position="411"/>
        <end position="527"/>
    </location>
</feature>
<evidence type="ECO:0000313" key="16">
    <source>
        <dbReference type="EMBL" id="PIG79216.1"/>
    </source>
</evidence>
<keyword evidence="9 12" id="KW-0786">Thiamine pyrophosphate</keyword>
<keyword evidence="10" id="KW-0456">Lyase</keyword>
<evidence type="ECO:0000256" key="4">
    <source>
        <dbReference type="ARBA" id="ARBA00013202"/>
    </source>
</evidence>
<dbReference type="CDD" id="cd02005">
    <property type="entry name" value="TPP_PDC_IPDC"/>
    <property type="match status" value="1"/>
</dbReference>
<dbReference type="PANTHER" id="PTHR43452">
    <property type="entry name" value="PYRUVATE DECARBOXYLASE"/>
    <property type="match status" value="1"/>
</dbReference>
<dbReference type="CDD" id="cd07038">
    <property type="entry name" value="TPP_PYR_PDC_IPDC_like"/>
    <property type="match status" value="1"/>
</dbReference>
<evidence type="ECO:0000256" key="3">
    <source>
        <dbReference type="ARBA" id="ARBA00007812"/>
    </source>
</evidence>
<gene>
    <name evidence="16" type="ORF">AARAC_011829</name>
</gene>
<evidence type="ECO:0000259" key="15">
    <source>
        <dbReference type="Pfam" id="PF02776"/>
    </source>
</evidence>
<dbReference type="Gene3D" id="3.40.50.970">
    <property type="match status" value="2"/>
</dbReference>
<feature type="binding site" evidence="11">
    <location>
        <position position="484"/>
    </location>
    <ligand>
        <name>Mg(2+)</name>
        <dbReference type="ChEBI" id="CHEBI:18420"/>
    </ligand>
</feature>
<keyword evidence="16" id="KW-0670">Pyruvate</keyword>
<name>A0A2G7FF07_9EURO</name>
<feature type="domain" description="Thiamine pyrophosphate enzyme central" evidence="13">
    <location>
        <begin position="205"/>
        <end position="303"/>
    </location>
</feature>
<dbReference type="GO" id="GO:0005634">
    <property type="term" value="C:nucleus"/>
    <property type="evidence" value="ECO:0007669"/>
    <property type="project" value="TreeGrafter"/>
</dbReference>
<dbReference type="SUPFAM" id="SSF52467">
    <property type="entry name" value="DHS-like NAD/FAD-binding domain"/>
    <property type="match status" value="1"/>
</dbReference>
<evidence type="ECO:0000313" key="17">
    <source>
        <dbReference type="Proteomes" id="UP000231358"/>
    </source>
</evidence>
<dbReference type="GO" id="GO:0000287">
    <property type="term" value="F:magnesium ion binding"/>
    <property type="evidence" value="ECO:0007669"/>
    <property type="project" value="InterPro"/>
</dbReference>
<dbReference type="GO" id="GO:0030976">
    <property type="term" value="F:thiamine pyrophosphate binding"/>
    <property type="evidence" value="ECO:0007669"/>
    <property type="project" value="InterPro"/>
</dbReference>
<dbReference type="EC" id="4.1.1.1" evidence="4"/>
<comment type="cofactor">
    <cofactor evidence="2">
        <name>thiamine diphosphate</name>
        <dbReference type="ChEBI" id="CHEBI:58937"/>
    </cofactor>
</comment>
<evidence type="ECO:0000256" key="9">
    <source>
        <dbReference type="ARBA" id="ARBA00023052"/>
    </source>
</evidence>